<feature type="transmembrane region" description="Helical" evidence="5">
    <location>
        <begin position="170"/>
        <end position="193"/>
    </location>
</feature>
<dbReference type="InterPro" id="IPR010096">
    <property type="entry name" value="NADH-Q_OxRdtase_suN/2"/>
</dbReference>
<sequence>MSYLFHYNHFIYFIPEFYFCINILILLVFGLFWYNLSSSTKQPILIKNAIWLLILSASIYILLLIDSINLQNIFLFDKVLQLNGFYTFTKIFLFIISIIVLFSSLNYVKNEKINQYEYVVLLSFVIIASILLINSFNLFSAYMALELQTLAMYILIAIKRNSEKSLEASIKYLILSAFSSGILLFGLSLIYGISGTLYFDKINVFFSIYFFEFRNNNIITHDTYELSGLLFANILIIIGFLFKINAAPFHIWAPDVYEGSPTSITAYLSTASKIGSIFFLIKLITIPFFPILFNLDINSNIFFITAILSLIIGSFGALYQKRLKRLAAYSTITNIGYILIGLYLIVYGLEGFQATILYIIVYITTSIAFFLILLSLRKTFGVTLLKYITDIKALNIINPILALSLTLILLSMAGIPPLAGFFAKLYIFIAAITQEKYFLSLVGILTSAVSCFYYLRVIKSMYFEKINNYSILLDIDREKSLILGLILLFILFFFLCPNVLLDIIIMSI</sequence>
<feature type="transmembrane region" description="Helical" evidence="5">
    <location>
        <begin position="355"/>
        <end position="376"/>
    </location>
</feature>
<dbReference type="Pfam" id="PF00361">
    <property type="entry name" value="Proton_antipo_M"/>
    <property type="match status" value="1"/>
</dbReference>
<feature type="transmembrane region" description="Helical" evidence="5">
    <location>
        <begin position="139"/>
        <end position="158"/>
    </location>
</feature>
<feature type="transmembrane region" description="Helical" evidence="5">
    <location>
        <begin position="12"/>
        <end position="36"/>
    </location>
</feature>
<evidence type="ECO:0000256" key="3">
    <source>
        <dbReference type="ARBA" id="ARBA00022989"/>
    </source>
</evidence>
<dbReference type="PANTHER" id="PTHR22773">
    <property type="entry name" value="NADH DEHYDROGENASE"/>
    <property type="match status" value="1"/>
</dbReference>
<geneLocation type="mitochondrion" evidence="7"/>
<organism evidence="7">
    <name type="scientific">Cyanophora paradoxa</name>
    <dbReference type="NCBI Taxonomy" id="2762"/>
    <lineage>
        <taxon>Eukaryota</taxon>
        <taxon>Glaucocystophyceae</taxon>
        <taxon>Cyanophorales</taxon>
        <taxon>Cyanophoraceae</taxon>
        <taxon>Cyanophora</taxon>
    </lineage>
</organism>
<feature type="transmembrane region" description="Helical" evidence="5">
    <location>
        <begin position="85"/>
        <end position="108"/>
    </location>
</feature>
<evidence type="ECO:0000313" key="7">
    <source>
        <dbReference type="EMBL" id="ADW79205.1"/>
    </source>
</evidence>
<reference evidence="7" key="1">
    <citation type="journal article" date="2012" name="Science">
        <title>Cyanophora paradoxa genome elucidates origin of photosynthesis in algae and plants.</title>
        <authorList>
            <person name="Price D.C."/>
            <person name="Chan C.X."/>
            <person name="Yoon H.S."/>
            <person name="Yang E.C."/>
            <person name="Qiu H."/>
            <person name="Weber A.P."/>
            <person name="Schwacke R."/>
            <person name="Gross J."/>
            <person name="Blouin N.A."/>
            <person name="Lane C."/>
            <person name="Reyes-Prieto A."/>
            <person name="Durnford D.G."/>
            <person name="Neilson J.A."/>
            <person name="Lang B.F."/>
            <person name="Burger G."/>
            <person name="Steiner J.M."/>
            <person name="Loffelhardt W."/>
            <person name="Meuser J.E."/>
            <person name="Posewitz M.C."/>
            <person name="Ball S."/>
            <person name="Arias M.C."/>
            <person name="Henrissat B."/>
            <person name="Coutinho P.M."/>
            <person name="Rensing S.A."/>
            <person name="Symeonidi A."/>
            <person name="Doddapaneni H."/>
            <person name="Green B.R."/>
            <person name="Rajah V.D."/>
            <person name="Boore J."/>
            <person name="Bhattacharya D."/>
        </authorList>
    </citation>
    <scope>NUCLEOTIDE SEQUENCE</scope>
    <source>
        <strain evidence="7">CCMP 329</strain>
    </source>
</reference>
<dbReference type="GO" id="GO:0016491">
    <property type="term" value="F:oxidoreductase activity"/>
    <property type="evidence" value="ECO:0007669"/>
    <property type="project" value="UniProtKB-KW"/>
</dbReference>
<feature type="transmembrane region" description="Helical" evidence="5">
    <location>
        <begin position="437"/>
        <end position="455"/>
    </location>
</feature>
<evidence type="ECO:0000259" key="6">
    <source>
        <dbReference type="Pfam" id="PF00361"/>
    </source>
</evidence>
<evidence type="ECO:0000256" key="1">
    <source>
        <dbReference type="ARBA" id="ARBA00004141"/>
    </source>
</evidence>
<feature type="transmembrane region" description="Helical" evidence="5">
    <location>
        <begin position="115"/>
        <end position="133"/>
    </location>
</feature>
<name>E9P1F3_CYAPA</name>
<keyword evidence="7" id="KW-0560">Oxidoreductase</keyword>
<dbReference type="HAMAP" id="MF_00445">
    <property type="entry name" value="NDH1_NuoN_1"/>
    <property type="match status" value="1"/>
</dbReference>
<gene>
    <name evidence="7" type="primary">nad2</name>
</gene>
<evidence type="ECO:0000256" key="4">
    <source>
        <dbReference type="ARBA" id="ARBA00023136"/>
    </source>
</evidence>
<proteinExistence type="inferred from homology"/>
<feature type="domain" description="NADH:quinone oxidoreductase/Mrp antiporter transmembrane" evidence="6">
    <location>
        <begin position="136"/>
        <end position="448"/>
    </location>
</feature>
<comment type="subcellular location">
    <subcellularLocation>
        <location evidence="1">Membrane</location>
        <topology evidence="1">Multi-pass membrane protein</topology>
    </subcellularLocation>
</comment>
<dbReference type="GO" id="GO:0008137">
    <property type="term" value="F:NADH dehydrogenase (ubiquinone) activity"/>
    <property type="evidence" value="ECO:0007669"/>
    <property type="project" value="InterPro"/>
</dbReference>
<dbReference type="RefSeq" id="YP_006280851.1">
    <property type="nucleotide sequence ID" value="NC_017836.1"/>
</dbReference>
<keyword evidence="4 5" id="KW-0472">Membrane</keyword>
<dbReference type="InterPro" id="IPR001750">
    <property type="entry name" value="ND/Mrp_TM"/>
</dbReference>
<keyword evidence="2 5" id="KW-0812">Transmembrane</keyword>
<dbReference type="EMBL" id="HQ849544">
    <property type="protein sequence ID" value="ADW79205.1"/>
    <property type="molecule type" value="Genomic_DNA"/>
</dbReference>
<protein>
    <submittedName>
        <fullName evidence="7">NADH dehydrogenase subunit 2</fullName>
        <ecNumber evidence="7">1.6.5.3</ecNumber>
    </submittedName>
</protein>
<dbReference type="NCBIfam" id="TIGR01770">
    <property type="entry name" value="NDH_I_N"/>
    <property type="match status" value="1"/>
</dbReference>
<dbReference type="EC" id="1.6.5.3" evidence="7"/>
<dbReference type="GO" id="GO:0016020">
    <property type="term" value="C:membrane"/>
    <property type="evidence" value="ECO:0007669"/>
    <property type="project" value="UniProtKB-SubCell"/>
</dbReference>
<evidence type="ECO:0000256" key="2">
    <source>
        <dbReference type="ARBA" id="ARBA00022692"/>
    </source>
</evidence>
<dbReference type="GeneID" id="12486723"/>
<feature type="transmembrane region" description="Helical" evidence="5">
    <location>
        <begin position="481"/>
        <end position="505"/>
    </location>
</feature>
<keyword evidence="3 5" id="KW-1133">Transmembrane helix</keyword>
<keyword evidence="7" id="KW-0496">Mitochondrion</keyword>
<feature type="transmembrane region" description="Helical" evidence="5">
    <location>
        <begin position="48"/>
        <end position="65"/>
    </location>
</feature>
<dbReference type="GO" id="GO:0042773">
    <property type="term" value="P:ATP synthesis coupled electron transport"/>
    <property type="evidence" value="ECO:0007669"/>
    <property type="project" value="InterPro"/>
</dbReference>
<feature type="transmembrane region" description="Helical" evidence="5">
    <location>
        <begin position="230"/>
        <end position="253"/>
    </location>
</feature>
<feature type="transmembrane region" description="Helical" evidence="5">
    <location>
        <begin position="326"/>
        <end position="349"/>
    </location>
</feature>
<feature type="transmembrane region" description="Helical" evidence="5">
    <location>
        <begin position="396"/>
        <end position="417"/>
    </location>
</feature>
<dbReference type="AlphaFoldDB" id="E9P1F3"/>
<evidence type="ECO:0000256" key="5">
    <source>
        <dbReference type="SAM" id="Phobius"/>
    </source>
</evidence>
<feature type="transmembrane region" description="Helical" evidence="5">
    <location>
        <begin position="301"/>
        <end position="319"/>
    </location>
</feature>
<accession>E9P1F3</accession>
<feature type="transmembrane region" description="Helical" evidence="5">
    <location>
        <begin position="274"/>
        <end position="295"/>
    </location>
</feature>